<comment type="caution">
    <text evidence="2">The sequence shown here is derived from an EMBL/GenBank/DDBJ whole genome shotgun (WGS) entry which is preliminary data.</text>
</comment>
<proteinExistence type="predicted"/>
<reference evidence="2 3" key="1">
    <citation type="journal article" date="2019" name="Sci. Rep.">
        <title>A high-quality genome of Eragrostis curvula grass provides insights into Poaceae evolution and supports new strategies to enhance forage quality.</title>
        <authorList>
            <person name="Carballo J."/>
            <person name="Santos B.A.C.M."/>
            <person name="Zappacosta D."/>
            <person name="Garbus I."/>
            <person name="Selva J.P."/>
            <person name="Gallo C.A."/>
            <person name="Diaz A."/>
            <person name="Albertini E."/>
            <person name="Caccamo M."/>
            <person name="Echenique V."/>
        </authorList>
    </citation>
    <scope>NUCLEOTIDE SEQUENCE [LARGE SCALE GENOMIC DNA]</scope>
    <source>
        <strain evidence="3">cv. Victoria</strain>
        <tissue evidence="2">Leaf</tissue>
    </source>
</reference>
<organism evidence="2 3">
    <name type="scientific">Eragrostis curvula</name>
    <name type="common">weeping love grass</name>
    <dbReference type="NCBI Taxonomy" id="38414"/>
    <lineage>
        <taxon>Eukaryota</taxon>
        <taxon>Viridiplantae</taxon>
        <taxon>Streptophyta</taxon>
        <taxon>Embryophyta</taxon>
        <taxon>Tracheophyta</taxon>
        <taxon>Spermatophyta</taxon>
        <taxon>Magnoliopsida</taxon>
        <taxon>Liliopsida</taxon>
        <taxon>Poales</taxon>
        <taxon>Poaceae</taxon>
        <taxon>PACMAD clade</taxon>
        <taxon>Chloridoideae</taxon>
        <taxon>Eragrostideae</taxon>
        <taxon>Eragrostidinae</taxon>
        <taxon>Eragrostis</taxon>
    </lineage>
</organism>
<dbReference type="EMBL" id="RWGY01000004">
    <property type="protein sequence ID" value="TVU46438.1"/>
    <property type="molecule type" value="Genomic_DNA"/>
</dbReference>
<evidence type="ECO:0000313" key="3">
    <source>
        <dbReference type="Proteomes" id="UP000324897"/>
    </source>
</evidence>
<feature type="non-terminal residue" evidence="2">
    <location>
        <position position="156"/>
    </location>
</feature>
<name>A0A5J9WE16_9POAL</name>
<keyword evidence="3" id="KW-1185">Reference proteome</keyword>
<protein>
    <submittedName>
        <fullName evidence="2">Uncharacterized protein</fullName>
    </submittedName>
</protein>
<feature type="region of interest" description="Disordered" evidence="1">
    <location>
        <begin position="1"/>
        <end position="20"/>
    </location>
</feature>
<sequence>MPPPSKTTPWTPRPRRRCREGDLEAKEALALLAAQRKAERTRKAQEKKRLQALESGTKRKRTAIKKLISSNRLGIAADPSQIEGTQTTQPASGALVPYAAPPSQPATEKRKRKKKGNDEATPIKKANSPTVGTRSKTKAPDSPAMGTRSKKKLLDV</sequence>
<dbReference type="AlphaFoldDB" id="A0A5J9WE16"/>
<evidence type="ECO:0000313" key="2">
    <source>
        <dbReference type="EMBL" id="TVU46438.1"/>
    </source>
</evidence>
<evidence type="ECO:0000256" key="1">
    <source>
        <dbReference type="SAM" id="MobiDB-lite"/>
    </source>
</evidence>
<feature type="non-terminal residue" evidence="2">
    <location>
        <position position="1"/>
    </location>
</feature>
<feature type="compositionally biased region" description="Basic and acidic residues" evidence="1">
    <location>
        <begin position="36"/>
        <end position="51"/>
    </location>
</feature>
<dbReference type="Proteomes" id="UP000324897">
    <property type="component" value="Chromosome 5"/>
</dbReference>
<accession>A0A5J9WE16</accession>
<dbReference type="Gramene" id="TVU46438">
    <property type="protein sequence ID" value="TVU46438"/>
    <property type="gene ID" value="EJB05_05976"/>
</dbReference>
<feature type="region of interest" description="Disordered" evidence="1">
    <location>
        <begin position="35"/>
        <end position="156"/>
    </location>
</feature>
<gene>
    <name evidence="2" type="ORF">EJB05_05976</name>
</gene>
<feature type="compositionally biased region" description="Polar residues" evidence="1">
    <location>
        <begin position="82"/>
        <end position="91"/>
    </location>
</feature>